<organism evidence="1 2">
    <name type="scientific">Actinomycetospora chlora</name>
    <dbReference type="NCBI Taxonomy" id="663608"/>
    <lineage>
        <taxon>Bacteria</taxon>
        <taxon>Bacillati</taxon>
        <taxon>Actinomycetota</taxon>
        <taxon>Actinomycetes</taxon>
        <taxon>Pseudonocardiales</taxon>
        <taxon>Pseudonocardiaceae</taxon>
        <taxon>Actinomycetospora</taxon>
    </lineage>
</organism>
<proteinExistence type="predicted"/>
<comment type="caution">
    <text evidence="1">The sequence shown here is derived from an EMBL/GenBank/DDBJ whole genome shotgun (WGS) entry which is preliminary data.</text>
</comment>
<dbReference type="RefSeq" id="WP_345410599.1">
    <property type="nucleotide sequence ID" value="NZ_BAABHO010000002.1"/>
</dbReference>
<keyword evidence="2" id="KW-1185">Reference proteome</keyword>
<sequence>MPELEHTADVDDLDTPPVGFPSLSAWLRDRDVVELAGVARDARLTGGSFGRHLRERA</sequence>
<gene>
    <name evidence="1" type="ORF">GCM10023200_03310</name>
</gene>
<reference evidence="2" key="1">
    <citation type="journal article" date="2019" name="Int. J. Syst. Evol. Microbiol.">
        <title>The Global Catalogue of Microorganisms (GCM) 10K type strain sequencing project: providing services to taxonomists for standard genome sequencing and annotation.</title>
        <authorList>
            <consortium name="The Broad Institute Genomics Platform"/>
            <consortium name="The Broad Institute Genome Sequencing Center for Infectious Disease"/>
            <person name="Wu L."/>
            <person name="Ma J."/>
        </authorList>
    </citation>
    <scope>NUCLEOTIDE SEQUENCE [LARGE SCALE GENOMIC DNA]</scope>
    <source>
        <strain evidence="2">JCM 17979</strain>
    </source>
</reference>
<evidence type="ECO:0000313" key="1">
    <source>
        <dbReference type="EMBL" id="GAA4774165.1"/>
    </source>
</evidence>
<dbReference type="Proteomes" id="UP001500928">
    <property type="component" value="Unassembled WGS sequence"/>
</dbReference>
<evidence type="ECO:0000313" key="2">
    <source>
        <dbReference type="Proteomes" id="UP001500928"/>
    </source>
</evidence>
<name>A0ABP9A6S5_9PSEU</name>
<dbReference type="EMBL" id="BAABHO010000002">
    <property type="protein sequence ID" value="GAA4774165.1"/>
    <property type="molecule type" value="Genomic_DNA"/>
</dbReference>
<protein>
    <submittedName>
        <fullName evidence="1">Uncharacterized protein</fullName>
    </submittedName>
</protein>
<accession>A0ABP9A6S5</accession>